<keyword evidence="6" id="KW-0349">Heme</keyword>
<evidence type="ECO:0000256" key="5">
    <source>
        <dbReference type="ARBA" id="ARBA00022475"/>
    </source>
</evidence>
<dbReference type="NCBIfam" id="TIGR03659">
    <property type="entry name" value="IsdE"/>
    <property type="match status" value="1"/>
</dbReference>
<evidence type="ECO:0000256" key="1">
    <source>
        <dbReference type="ARBA" id="ARBA00001970"/>
    </source>
</evidence>
<feature type="domain" description="Fe/B12 periplasmic-binding" evidence="16">
    <location>
        <begin position="47"/>
        <end position="302"/>
    </location>
</feature>
<sequence>MKIKRMITLFIAIATALTMSACSNEEKTDKNIKKEDDKPIVEEQKDTVVATSVAVVEILDKLGVKLAGVPETSYTLPDSTKEATKIGNPMNPDMEIIKSLNPTVTVATDTLGQDYKNLFESNNIPSIFVDLDSVDGLKKSIKDLAKRFNKVEDGDKILKELEEKENSFKDSSKSSQSAKNIMIVFAAPGGVNMLATEESYIGNLVKIVGGENVVKETSGPFVSYSREALSQMNPDKIIVMTHAMPEKTEKEFKETLNTDAAWKNIKAVKDGKVEFLDRTYFGMSANLKIIEALDILSDIIYK</sequence>
<keyword evidence="9" id="KW-0408">Iron</keyword>
<proteinExistence type="inferred from homology"/>
<comment type="cofactor">
    <cofactor evidence="1">
        <name>heme b</name>
        <dbReference type="ChEBI" id="CHEBI:60344"/>
    </cofactor>
</comment>
<keyword evidence="4" id="KW-0813">Transport</keyword>
<dbReference type="InterPro" id="IPR050902">
    <property type="entry name" value="ABC_Transporter_SBP"/>
</dbReference>
<evidence type="ECO:0000259" key="16">
    <source>
        <dbReference type="PROSITE" id="PS50983"/>
    </source>
</evidence>
<dbReference type="GO" id="GO:0071281">
    <property type="term" value="P:cellular response to iron ion"/>
    <property type="evidence" value="ECO:0007669"/>
    <property type="project" value="TreeGrafter"/>
</dbReference>
<reference evidence="17 18" key="1">
    <citation type="submission" date="2018-03" db="EMBL/GenBank/DDBJ databases">
        <title>The uncultured portion of the human microbiome is neutrally assembled.</title>
        <authorList>
            <person name="Jeraldo P."/>
            <person name="Boardman L."/>
            <person name="White B.A."/>
            <person name="Nelson H."/>
            <person name="Goldenfeld N."/>
            <person name="Chia N."/>
        </authorList>
    </citation>
    <scope>NUCLEOTIDE SEQUENCE [LARGE SCALE GENOMIC DNA]</scope>
    <source>
        <strain evidence="17">CIM:MAG 903</strain>
    </source>
</reference>
<feature type="chain" id="PRO_5016391885" description="High-affinity heme uptake system protein IsdE" evidence="15">
    <location>
        <begin position="22"/>
        <end position="302"/>
    </location>
</feature>
<evidence type="ECO:0000256" key="14">
    <source>
        <dbReference type="ARBA" id="ARBA00031463"/>
    </source>
</evidence>
<dbReference type="AlphaFoldDB" id="A0A316MB24"/>
<comment type="similarity">
    <text evidence="2">Belongs to the bacterial solute-binding protein 8 family.</text>
</comment>
<evidence type="ECO:0000256" key="12">
    <source>
        <dbReference type="ARBA" id="ARBA00023288"/>
    </source>
</evidence>
<keyword evidence="7" id="KW-0479">Metal-binding</keyword>
<keyword evidence="11" id="KW-0564">Palmitate</keyword>
<evidence type="ECO:0000256" key="2">
    <source>
        <dbReference type="ARBA" id="ARBA00008814"/>
    </source>
</evidence>
<keyword evidence="12" id="KW-0449">Lipoprotein</keyword>
<dbReference type="GO" id="GO:0015886">
    <property type="term" value="P:heme transport"/>
    <property type="evidence" value="ECO:0007669"/>
    <property type="project" value="InterPro"/>
</dbReference>
<protein>
    <recommendedName>
        <fullName evidence="3">High-affinity heme uptake system protein IsdE</fullName>
    </recommendedName>
    <alternativeName>
        <fullName evidence="14">Iron-regulated surface determinant protein E</fullName>
    </alternativeName>
    <alternativeName>
        <fullName evidence="13">Staphylococcal iron-regulated protein F</fullName>
    </alternativeName>
</protein>
<evidence type="ECO:0000256" key="8">
    <source>
        <dbReference type="ARBA" id="ARBA00022729"/>
    </source>
</evidence>
<gene>
    <name evidence="17" type="primary">isdE</name>
    <name evidence="17" type="ORF">DBY38_01040</name>
</gene>
<evidence type="ECO:0000256" key="7">
    <source>
        <dbReference type="ARBA" id="ARBA00022723"/>
    </source>
</evidence>
<dbReference type="SUPFAM" id="SSF53807">
    <property type="entry name" value="Helical backbone' metal receptor"/>
    <property type="match status" value="1"/>
</dbReference>
<feature type="signal peptide" evidence="15">
    <location>
        <begin position="1"/>
        <end position="21"/>
    </location>
</feature>
<keyword evidence="5" id="KW-1003">Cell membrane</keyword>
<evidence type="ECO:0000256" key="3">
    <source>
        <dbReference type="ARBA" id="ARBA00015862"/>
    </source>
</evidence>
<dbReference type="EMBL" id="QAMZ01000005">
    <property type="protein sequence ID" value="PWL55546.1"/>
    <property type="molecule type" value="Genomic_DNA"/>
</dbReference>
<evidence type="ECO:0000256" key="13">
    <source>
        <dbReference type="ARBA" id="ARBA00031148"/>
    </source>
</evidence>
<dbReference type="GO" id="GO:0016020">
    <property type="term" value="C:membrane"/>
    <property type="evidence" value="ECO:0007669"/>
    <property type="project" value="InterPro"/>
</dbReference>
<evidence type="ECO:0000256" key="9">
    <source>
        <dbReference type="ARBA" id="ARBA00023004"/>
    </source>
</evidence>
<dbReference type="PROSITE" id="PS50983">
    <property type="entry name" value="FE_B12_PBP"/>
    <property type="match status" value="1"/>
</dbReference>
<dbReference type="PANTHER" id="PTHR30535:SF36">
    <property type="entry name" value="HIGH-AFFINITY HEME UPTAKE SYSTEM PROTEIN ISDE"/>
    <property type="match status" value="1"/>
</dbReference>
<organism evidence="17 18">
    <name type="scientific">Clostridium cadaveris</name>
    <dbReference type="NCBI Taxonomy" id="1529"/>
    <lineage>
        <taxon>Bacteria</taxon>
        <taxon>Bacillati</taxon>
        <taxon>Bacillota</taxon>
        <taxon>Clostridia</taxon>
        <taxon>Eubacteriales</taxon>
        <taxon>Clostridiaceae</taxon>
        <taxon>Clostridium</taxon>
    </lineage>
</organism>
<name>A0A316MB24_9CLOT</name>
<dbReference type="Pfam" id="PF01497">
    <property type="entry name" value="Peripla_BP_2"/>
    <property type="match status" value="1"/>
</dbReference>
<dbReference type="PANTHER" id="PTHR30535">
    <property type="entry name" value="VITAMIN B12-BINDING PROTEIN"/>
    <property type="match status" value="1"/>
</dbReference>
<dbReference type="Gene3D" id="3.40.50.1980">
    <property type="entry name" value="Nitrogenase molybdenum iron protein domain"/>
    <property type="match status" value="2"/>
</dbReference>
<dbReference type="GO" id="GO:0046872">
    <property type="term" value="F:metal ion binding"/>
    <property type="evidence" value="ECO:0007669"/>
    <property type="project" value="UniProtKB-KW"/>
</dbReference>
<dbReference type="PROSITE" id="PS51257">
    <property type="entry name" value="PROKAR_LIPOPROTEIN"/>
    <property type="match status" value="1"/>
</dbReference>
<evidence type="ECO:0000313" key="17">
    <source>
        <dbReference type="EMBL" id="PWL55546.1"/>
    </source>
</evidence>
<comment type="caution">
    <text evidence="17">The sequence shown here is derived from an EMBL/GenBank/DDBJ whole genome shotgun (WGS) entry which is preliminary data.</text>
</comment>
<keyword evidence="10" id="KW-0472">Membrane</keyword>
<evidence type="ECO:0000256" key="15">
    <source>
        <dbReference type="SAM" id="SignalP"/>
    </source>
</evidence>
<dbReference type="InterPro" id="IPR019957">
    <property type="entry name" value="ABC_transptr_haem-bd_IsdE"/>
</dbReference>
<evidence type="ECO:0000256" key="10">
    <source>
        <dbReference type="ARBA" id="ARBA00023136"/>
    </source>
</evidence>
<evidence type="ECO:0000313" key="18">
    <source>
        <dbReference type="Proteomes" id="UP000246114"/>
    </source>
</evidence>
<dbReference type="GO" id="GO:0020037">
    <property type="term" value="F:heme binding"/>
    <property type="evidence" value="ECO:0007669"/>
    <property type="project" value="InterPro"/>
</dbReference>
<evidence type="ECO:0000256" key="11">
    <source>
        <dbReference type="ARBA" id="ARBA00023139"/>
    </source>
</evidence>
<evidence type="ECO:0000256" key="6">
    <source>
        <dbReference type="ARBA" id="ARBA00022617"/>
    </source>
</evidence>
<evidence type="ECO:0000256" key="4">
    <source>
        <dbReference type="ARBA" id="ARBA00022448"/>
    </source>
</evidence>
<keyword evidence="8 15" id="KW-0732">Signal</keyword>
<dbReference type="Proteomes" id="UP000246114">
    <property type="component" value="Unassembled WGS sequence"/>
</dbReference>
<dbReference type="InterPro" id="IPR002491">
    <property type="entry name" value="ABC_transptr_periplasmic_BD"/>
</dbReference>
<accession>A0A316MB24</accession>